<keyword evidence="1" id="KW-0175">Coiled coil</keyword>
<dbReference type="AlphaFoldDB" id="A0A0H3U7V2"/>
<proteinExistence type="predicted"/>
<reference evidence="3" key="1">
    <citation type="submission" date="2013-08" db="EMBL/GenBank/DDBJ databases">
        <title>Comparison of modified E. coli strains.</title>
        <authorList>
            <person name="Juergensen J."/>
            <person name="Bonge A."/>
            <person name="Streit W.R."/>
        </authorList>
    </citation>
    <scope>NUCLEOTIDE SEQUENCE</scope>
</reference>
<dbReference type="EMBL" id="KF540242">
    <property type="protein sequence ID" value="AIF26679.1"/>
    <property type="molecule type" value="Genomic_DNA"/>
</dbReference>
<feature type="coiled-coil region" evidence="1">
    <location>
        <begin position="58"/>
        <end position="131"/>
    </location>
</feature>
<keyword evidence="2" id="KW-0472">Membrane</keyword>
<feature type="transmembrane region" description="Helical" evidence="2">
    <location>
        <begin position="12"/>
        <end position="28"/>
    </location>
</feature>
<name>A0A0H3U7V2_9BACT</name>
<evidence type="ECO:0000313" key="3">
    <source>
        <dbReference type="EMBL" id="AIF26679.1"/>
    </source>
</evidence>
<evidence type="ECO:0000256" key="2">
    <source>
        <dbReference type="SAM" id="Phobius"/>
    </source>
</evidence>
<accession>A0A0H3U7V2</accession>
<keyword evidence="2" id="KW-1133">Transmembrane helix</keyword>
<sequence>MNALQFLSDNLMNILAILGLTGTGILFFRSQRLLRASEAKSAKTAADLSEIGAYNTRIRQLADAFRMAQEENAKERAEAKEREQRLTEQLHAALELNIENGKLIEALKTKISELEQAREALIRENDGLRIMLETSRRRCQTQAATIAKMKKAQK</sequence>
<organism evidence="3">
    <name type="scientific">uncultured bacterium fosmid pJB83B9</name>
    <dbReference type="NCBI Taxonomy" id="1478070"/>
    <lineage>
        <taxon>Bacteria</taxon>
        <taxon>environmental samples</taxon>
    </lineage>
</organism>
<evidence type="ECO:0000256" key="1">
    <source>
        <dbReference type="SAM" id="Coils"/>
    </source>
</evidence>
<protein>
    <submittedName>
        <fullName evidence="3">Uncharacterized protein</fullName>
    </submittedName>
</protein>
<keyword evidence="2" id="KW-0812">Transmembrane</keyword>